<evidence type="ECO:0000256" key="1">
    <source>
        <dbReference type="ARBA" id="ARBA00004141"/>
    </source>
</evidence>
<evidence type="ECO:0000256" key="5">
    <source>
        <dbReference type="SAM" id="Phobius"/>
    </source>
</evidence>
<keyword evidence="4 5" id="KW-0472">Membrane</keyword>
<dbReference type="OrthoDB" id="165382at2759"/>
<keyword evidence="2 5" id="KW-0812">Transmembrane</keyword>
<reference evidence="6 7" key="1">
    <citation type="journal article" date="2012" name="PLoS Pathog.">
        <title>The genome of the obligate intracellular parasite Trachipleistophora hominis: new insights into microsporidian genome dynamics and reductive evolution.</title>
        <authorList>
            <person name="Heinz E."/>
            <person name="Williams T.A."/>
            <person name="Nakjang S."/>
            <person name="Noel C.J."/>
            <person name="Swan D.C."/>
            <person name="Goldberg A.V."/>
            <person name="Harris S.R."/>
            <person name="Weinmaier T."/>
            <person name="Markert S."/>
            <person name="Becher D."/>
            <person name="Bernhardt J."/>
            <person name="Dagan T."/>
            <person name="Hacker C."/>
            <person name="Lucocq J.M."/>
            <person name="Schweder T."/>
            <person name="Rattei T."/>
            <person name="Hall N."/>
            <person name="Hirt R.P."/>
            <person name="Embley T.M."/>
        </authorList>
    </citation>
    <scope>NUCLEOTIDE SEQUENCE [LARGE SCALE GENOMIC DNA]</scope>
</reference>
<dbReference type="HOGENOM" id="CLU_585379_0_0_1"/>
<dbReference type="PANTHER" id="PTHR12570">
    <property type="match status" value="1"/>
</dbReference>
<feature type="transmembrane region" description="Helical" evidence="5">
    <location>
        <begin position="279"/>
        <end position="296"/>
    </location>
</feature>
<dbReference type="AlphaFoldDB" id="L7JY17"/>
<keyword evidence="7" id="KW-1185">Reference proteome</keyword>
<feature type="transmembrane region" description="Helical" evidence="5">
    <location>
        <begin position="474"/>
        <end position="494"/>
    </location>
</feature>
<feature type="transmembrane region" description="Helical" evidence="5">
    <location>
        <begin position="371"/>
        <end position="389"/>
    </location>
</feature>
<dbReference type="OMA" id="YYGPLAC"/>
<proteinExistence type="predicted"/>
<organism evidence="6 7">
    <name type="scientific">Trachipleistophora hominis</name>
    <name type="common">Microsporidian parasite</name>
    <dbReference type="NCBI Taxonomy" id="72359"/>
    <lineage>
        <taxon>Eukaryota</taxon>
        <taxon>Fungi</taxon>
        <taxon>Fungi incertae sedis</taxon>
        <taxon>Microsporidia</taxon>
        <taxon>Pleistophoridae</taxon>
        <taxon>Trachipleistophora</taxon>
    </lineage>
</organism>
<dbReference type="Proteomes" id="UP000011185">
    <property type="component" value="Unassembled WGS sequence"/>
</dbReference>
<dbReference type="PANTHER" id="PTHR12570:SF9">
    <property type="entry name" value="MAGNESIUM TRANSPORTER NIPA8-RELATED"/>
    <property type="match status" value="1"/>
</dbReference>
<accession>L7JY17</accession>
<dbReference type="GO" id="GO:0015095">
    <property type="term" value="F:magnesium ion transmembrane transporter activity"/>
    <property type="evidence" value="ECO:0007669"/>
    <property type="project" value="InterPro"/>
</dbReference>
<dbReference type="EMBL" id="JH993855">
    <property type="protein sequence ID" value="ELQ76324.1"/>
    <property type="molecule type" value="Genomic_DNA"/>
</dbReference>
<feature type="transmembrane region" description="Helical" evidence="5">
    <location>
        <begin position="248"/>
        <end position="267"/>
    </location>
</feature>
<keyword evidence="3 5" id="KW-1133">Transmembrane helix</keyword>
<protein>
    <submittedName>
        <fullName evidence="6">Drug/Metabolite Transporter (DMT) Superfamily</fullName>
    </submittedName>
</protein>
<evidence type="ECO:0000256" key="3">
    <source>
        <dbReference type="ARBA" id="ARBA00022989"/>
    </source>
</evidence>
<comment type="subcellular location">
    <subcellularLocation>
        <location evidence="1">Membrane</location>
        <topology evidence="1">Multi-pass membrane protein</topology>
    </subcellularLocation>
</comment>
<name>L7JY17_TRAHO</name>
<dbReference type="STRING" id="72359.L7JY17"/>
<feature type="transmembrane region" description="Helical" evidence="5">
    <location>
        <begin position="222"/>
        <end position="242"/>
    </location>
</feature>
<dbReference type="Pfam" id="PF05653">
    <property type="entry name" value="Mg_trans_NIPA"/>
    <property type="match status" value="2"/>
</dbReference>
<evidence type="ECO:0000256" key="4">
    <source>
        <dbReference type="ARBA" id="ARBA00023136"/>
    </source>
</evidence>
<feature type="transmembrane region" description="Helical" evidence="5">
    <location>
        <begin position="316"/>
        <end position="336"/>
    </location>
</feature>
<evidence type="ECO:0000256" key="2">
    <source>
        <dbReference type="ARBA" id="ARBA00022692"/>
    </source>
</evidence>
<sequence>VLTCGGKNLNSLDVLIKTCCHKQPCSTQCLPDHPRVSICFTVSLKHSFLLHNKMFLFISSITAFCTKDSDCLVRSRPDVHSMYCVHNTCQKLLSAGKNCTKPSDCASYFYYGPLACSARCRAESECQYDELKSVNSVYCCRAVPEGRECNPGRPNLLNGCESKHGCVQVDGTYKCMGKNMGAWSLGVYLSVQGNLCINVGLNLQKRSYHDPYLRIRGVSVSMFYVGVVVYVAGKVSGFMSYIFGNQSLLASLGAVGLIANSVFAPLINSEVFTWKDFMAIVFVLTGSSVILMNSGRSHKTFTLCELLKMYQKKETLVWFGVIVLLVLFLFTLVKFIEVNSEWSFTNDVFDFMKRDRLYFEETGRILKYSMVVLYVGLSGIIASFTTLFAKSFGEMVDQTLLGDNQFLYGITYLFFTNIVLFTGLQIFWMNKALRHYDALLVIPLFFVVWTLFSVLTAGIYFQDFEYYTLDQFKGFVYGLVIIIAGSFFLVSRVMNSDQVVGKESGVRKVPKKKDRMDTEQK</sequence>
<dbReference type="InParanoid" id="L7JY17"/>
<evidence type="ECO:0000313" key="6">
    <source>
        <dbReference type="EMBL" id="ELQ76324.1"/>
    </source>
</evidence>
<feature type="non-terminal residue" evidence="6">
    <location>
        <position position="1"/>
    </location>
</feature>
<feature type="transmembrane region" description="Helical" evidence="5">
    <location>
        <begin position="409"/>
        <end position="428"/>
    </location>
</feature>
<gene>
    <name evidence="6" type="ORF">THOM_0700</name>
</gene>
<evidence type="ECO:0000313" key="7">
    <source>
        <dbReference type="Proteomes" id="UP000011185"/>
    </source>
</evidence>
<dbReference type="VEuPathDB" id="MicrosporidiaDB:THOM_0700"/>
<feature type="transmembrane region" description="Helical" evidence="5">
    <location>
        <begin position="440"/>
        <end position="462"/>
    </location>
</feature>
<dbReference type="InterPro" id="IPR008521">
    <property type="entry name" value="Mg_trans_NIPA"/>
</dbReference>
<dbReference type="GO" id="GO:0016020">
    <property type="term" value="C:membrane"/>
    <property type="evidence" value="ECO:0007669"/>
    <property type="project" value="UniProtKB-SubCell"/>
</dbReference>